<dbReference type="Gene3D" id="1.20.1250.20">
    <property type="entry name" value="MFS general substrate transporter like domains"/>
    <property type="match status" value="2"/>
</dbReference>
<comment type="subcellular location">
    <subcellularLocation>
        <location evidence="1">Cell membrane</location>
        <topology evidence="1">Multi-pass membrane protein</topology>
    </subcellularLocation>
</comment>
<evidence type="ECO:0000256" key="3">
    <source>
        <dbReference type="ARBA" id="ARBA00022692"/>
    </source>
</evidence>
<feature type="transmembrane region" description="Helical" evidence="6">
    <location>
        <begin position="297"/>
        <end position="316"/>
    </location>
</feature>
<evidence type="ECO:0000256" key="4">
    <source>
        <dbReference type="ARBA" id="ARBA00022989"/>
    </source>
</evidence>
<keyword evidence="9" id="KW-1185">Reference proteome</keyword>
<dbReference type="SUPFAM" id="SSF103473">
    <property type="entry name" value="MFS general substrate transporter"/>
    <property type="match status" value="1"/>
</dbReference>
<reference evidence="8 9" key="1">
    <citation type="journal article" date="2012" name="J. Bacteriol.">
        <title>Genome Sequence of Nitratireductor indicus Type Strain C115.</title>
        <authorList>
            <person name="Lai Q."/>
            <person name="Li G."/>
            <person name="Yu Z."/>
            <person name="Shao Z."/>
        </authorList>
    </citation>
    <scope>NUCLEOTIDE SEQUENCE [LARGE SCALE GENOMIC DNA]</scope>
    <source>
        <strain evidence="8 9">C115</strain>
    </source>
</reference>
<evidence type="ECO:0000259" key="7">
    <source>
        <dbReference type="PROSITE" id="PS50850"/>
    </source>
</evidence>
<dbReference type="InterPro" id="IPR020846">
    <property type="entry name" value="MFS_dom"/>
</dbReference>
<dbReference type="RefSeq" id="WP_009756058.1">
    <property type="nucleotide sequence ID" value="NZ_AMSI01000002.1"/>
</dbReference>
<dbReference type="InterPro" id="IPR036259">
    <property type="entry name" value="MFS_trans_sf"/>
</dbReference>
<dbReference type="EMBL" id="AMSI01000002">
    <property type="protein sequence ID" value="EKF43923.1"/>
    <property type="molecule type" value="Genomic_DNA"/>
</dbReference>
<keyword evidence="5 6" id="KW-0472">Membrane</keyword>
<dbReference type="GO" id="GO:0005886">
    <property type="term" value="C:plasma membrane"/>
    <property type="evidence" value="ECO:0007669"/>
    <property type="project" value="UniProtKB-SubCell"/>
</dbReference>
<keyword evidence="2" id="KW-1003">Cell membrane</keyword>
<accession>K2N8U5</accession>
<evidence type="ECO:0000256" key="6">
    <source>
        <dbReference type="SAM" id="Phobius"/>
    </source>
</evidence>
<keyword evidence="3 6" id="KW-0812">Transmembrane</keyword>
<dbReference type="PANTHER" id="PTHR43124:SF3">
    <property type="entry name" value="CHLORAMPHENICOL EFFLUX PUMP RV0191"/>
    <property type="match status" value="1"/>
</dbReference>
<feature type="domain" description="Major facilitator superfamily (MFS) profile" evidence="7">
    <location>
        <begin position="3"/>
        <end position="395"/>
    </location>
</feature>
<dbReference type="OrthoDB" id="272777at2"/>
<dbReference type="PATRIC" id="fig|1231190.3.peg.818"/>
<gene>
    <name evidence="8" type="ORF">NA8A_03905</name>
</gene>
<evidence type="ECO:0000313" key="8">
    <source>
        <dbReference type="EMBL" id="EKF43923.1"/>
    </source>
</evidence>
<feature type="transmembrane region" description="Helical" evidence="6">
    <location>
        <begin position="69"/>
        <end position="88"/>
    </location>
</feature>
<name>K2N8U5_9HYPH</name>
<dbReference type="Pfam" id="PF07690">
    <property type="entry name" value="MFS_1"/>
    <property type="match status" value="1"/>
</dbReference>
<feature type="transmembrane region" description="Helical" evidence="6">
    <location>
        <begin position="373"/>
        <end position="390"/>
    </location>
</feature>
<feature type="transmembrane region" description="Helical" evidence="6">
    <location>
        <begin position="123"/>
        <end position="142"/>
    </location>
</feature>
<feature type="transmembrane region" description="Helical" evidence="6">
    <location>
        <begin position="94"/>
        <end position="116"/>
    </location>
</feature>
<dbReference type="eggNOG" id="COG2223">
    <property type="taxonomic scope" value="Bacteria"/>
</dbReference>
<dbReference type="InterPro" id="IPR011701">
    <property type="entry name" value="MFS"/>
</dbReference>
<feature type="transmembrane region" description="Helical" evidence="6">
    <location>
        <begin position="336"/>
        <end position="361"/>
    </location>
</feature>
<keyword evidence="4 6" id="KW-1133">Transmembrane helix</keyword>
<feature type="transmembrane region" description="Helical" evidence="6">
    <location>
        <begin position="205"/>
        <end position="228"/>
    </location>
</feature>
<dbReference type="InterPro" id="IPR050189">
    <property type="entry name" value="MFS_Efflux_Transporters"/>
</dbReference>
<organism evidence="8 9">
    <name type="scientific">Nitratireductor indicus C115</name>
    <dbReference type="NCBI Taxonomy" id="1231190"/>
    <lineage>
        <taxon>Bacteria</taxon>
        <taxon>Pseudomonadati</taxon>
        <taxon>Pseudomonadota</taxon>
        <taxon>Alphaproteobacteria</taxon>
        <taxon>Hyphomicrobiales</taxon>
        <taxon>Phyllobacteriaceae</taxon>
        <taxon>Nitratireductor</taxon>
    </lineage>
</organism>
<dbReference type="PROSITE" id="PS50850">
    <property type="entry name" value="MFS"/>
    <property type="match status" value="1"/>
</dbReference>
<dbReference type="Proteomes" id="UP000007374">
    <property type="component" value="Unassembled WGS sequence"/>
</dbReference>
<dbReference type="GO" id="GO:0022857">
    <property type="term" value="F:transmembrane transporter activity"/>
    <property type="evidence" value="ECO:0007669"/>
    <property type="project" value="InterPro"/>
</dbReference>
<feature type="transmembrane region" description="Helical" evidence="6">
    <location>
        <begin position="240"/>
        <end position="261"/>
    </location>
</feature>
<dbReference type="PANTHER" id="PTHR43124">
    <property type="entry name" value="PURINE EFFLUX PUMP PBUE"/>
    <property type="match status" value="1"/>
</dbReference>
<evidence type="ECO:0000256" key="5">
    <source>
        <dbReference type="ARBA" id="ARBA00023136"/>
    </source>
</evidence>
<feature type="transmembrane region" description="Helical" evidence="6">
    <location>
        <begin position="273"/>
        <end position="291"/>
    </location>
</feature>
<proteinExistence type="predicted"/>
<evidence type="ECO:0000256" key="1">
    <source>
        <dbReference type="ARBA" id="ARBA00004651"/>
    </source>
</evidence>
<evidence type="ECO:0000256" key="2">
    <source>
        <dbReference type="ARBA" id="ARBA00022475"/>
    </source>
</evidence>
<feature type="transmembrane region" description="Helical" evidence="6">
    <location>
        <begin position="154"/>
        <end position="178"/>
    </location>
</feature>
<dbReference type="AlphaFoldDB" id="K2N8U5"/>
<sequence length="403" mass="42373">MAGIVALTVGYFLSQFYRSFLAVLTPALTQDLGATKADLSIASGAWFVVFALMQFVVGVSLDRYGPRKTASFLLVFGGAGGAVLFAAASNAWMVVLAMALNGIGCSAVLMAAVFIFAKSFSPARLAILISWLIAFGTMGNVISSAPMAAAAEAFGWRAVMAGLAVFTLLVGAAIYTLVRDPESDPEESGANSGFSGYIELLKLRVLWPILPLVIFNYAPSASIRGLWAGPFLADVYDADALLIGEVTLFMAIAMSVGSFLYGPLDMFFKTRKWVAFCGNMIALAALGLLALFPLAGIPAVTALLVVVGLCGASYGLMMSHGRAFVPSHLTGRGVTLLNFFSTGGVGVMQFATGGVVAATAVPGDPLASYRPLFLFYFVLLGLALAIYLFCRDAPPEVQARHRD</sequence>
<comment type="caution">
    <text evidence="8">The sequence shown here is derived from an EMBL/GenBank/DDBJ whole genome shotgun (WGS) entry which is preliminary data.</text>
</comment>
<evidence type="ECO:0000313" key="9">
    <source>
        <dbReference type="Proteomes" id="UP000007374"/>
    </source>
</evidence>
<protein>
    <submittedName>
        <fullName evidence="8">Major facilitator superfamily (MFS) transporter</fullName>
    </submittedName>
</protein>
<feature type="transmembrane region" description="Helical" evidence="6">
    <location>
        <begin position="39"/>
        <end position="57"/>
    </location>
</feature>
<dbReference type="STRING" id="721133.SAMN05216176_101535"/>